<protein>
    <submittedName>
        <fullName evidence="2">Uncharacterized protein</fullName>
    </submittedName>
</protein>
<dbReference type="EMBL" id="MT774395">
    <property type="protein sequence ID" value="QOR56693.1"/>
    <property type="molecule type" value="Genomic_DNA"/>
</dbReference>
<organism evidence="2 3">
    <name type="scientific">uncultured phage cr52_1</name>
    <dbReference type="NCBI Taxonomy" id="2772079"/>
    <lineage>
        <taxon>Viruses</taxon>
        <taxon>Duplodnaviria</taxon>
        <taxon>Heunggongvirae</taxon>
        <taxon>Uroviricota</taxon>
        <taxon>Caudoviricetes</taxon>
        <taxon>Crassvirales</taxon>
        <taxon>Suoliviridae</taxon>
        <taxon>Loutivirinae</taxon>
        <taxon>Buchavirus</taxon>
        <taxon>Buchavirus copri</taxon>
    </lineage>
</organism>
<accession>A0A7M1RQQ7</accession>
<evidence type="ECO:0000256" key="1">
    <source>
        <dbReference type="SAM" id="Coils"/>
    </source>
</evidence>
<dbReference type="KEGG" id="vg:65130606"/>
<keyword evidence="3" id="KW-1185">Reference proteome</keyword>
<sequence>MEDKDYLLSKVEELESKLNELETRFNDFYRYVITIVTKKPWYKFW</sequence>
<keyword evidence="1" id="KW-0175">Coiled coil</keyword>
<proteinExistence type="predicted"/>
<feature type="coiled-coil region" evidence="1">
    <location>
        <begin position="4"/>
        <end position="31"/>
    </location>
</feature>
<reference evidence="2 3" key="1">
    <citation type="submission" date="2020-07" db="EMBL/GenBank/DDBJ databases">
        <title>Taxonomic proposal: Crassvirales, a new order of highly abundant and diverse bacterial viruses.</title>
        <authorList>
            <person name="Shkoporov A.N."/>
            <person name="Stockdale S.R."/>
            <person name="Guerin E."/>
            <person name="Ross R.P."/>
            <person name="Hill C."/>
        </authorList>
    </citation>
    <scope>NUCLEOTIDE SEQUENCE [LARGE SCALE GENOMIC DNA]</scope>
</reference>
<dbReference type="GeneID" id="65130606"/>
<name>A0A7M1RQQ7_9CAUD</name>
<evidence type="ECO:0000313" key="2">
    <source>
        <dbReference type="EMBL" id="QOR56693.1"/>
    </source>
</evidence>
<dbReference type="RefSeq" id="YP_010112145.1">
    <property type="nucleotide sequence ID" value="NC_055888.1"/>
</dbReference>
<evidence type="ECO:0000313" key="3">
    <source>
        <dbReference type="Proteomes" id="UP000594150"/>
    </source>
</evidence>
<dbReference type="Proteomes" id="UP000594150">
    <property type="component" value="Segment"/>
</dbReference>